<dbReference type="AlphaFoldDB" id="A0A4Q7NZ39"/>
<dbReference type="InterPro" id="IPR003495">
    <property type="entry name" value="CobW/HypB/UreG_nucleotide-bd"/>
</dbReference>
<organism evidence="3 4">
    <name type="scientific">Cuneatibacter caecimuris</name>
    <dbReference type="NCBI Taxonomy" id="1796618"/>
    <lineage>
        <taxon>Bacteria</taxon>
        <taxon>Bacillati</taxon>
        <taxon>Bacillota</taxon>
        <taxon>Clostridia</taxon>
        <taxon>Lachnospirales</taxon>
        <taxon>Lachnospiraceae</taxon>
        <taxon>Cuneatibacter</taxon>
    </lineage>
</organism>
<dbReference type="OrthoDB" id="9770408at2"/>
<comment type="caution">
    <text evidence="3">The sequence shown here is derived from an EMBL/GenBank/DDBJ whole genome shotgun (WGS) entry which is preliminary data.</text>
</comment>
<dbReference type="EMBL" id="SGXF01000008">
    <property type="protein sequence ID" value="RZS92731.1"/>
    <property type="molecule type" value="Genomic_DNA"/>
</dbReference>
<sequence length="313" mass="36375">MGVPVYLFTGFLESGKTTLIKDTIASPDFADVSSTLLILCEEGEEEYDPAFCSEHQVTVVTVENKEDMTEKLLEGFAGAYDAEQVMIEYNGTWEMDLILDMDMPEGWELQGIYTTVNADTADSYLANMRQMFLEPMRYSNLIIVNRSGEQLDKLKLRRTVKVFNPRAQLVFERPDGTPEQDLGDELPYDLSQSFIELESFDYGLWYLDVSENPKKYNNKTFKFLAQVYKGKNMRHRIFVPGRFIMTCCANDVQFLGYLCRYSMPEFPYQDRDWVTVTVTCRYEFAREYGKRGPVLYLQEILPAKKPEEELVYF</sequence>
<proteinExistence type="predicted"/>
<dbReference type="Gene3D" id="3.40.50.300">
    <property type="entry name" value="P-loop containing nucleotide triphosphate hydrolases"/>
    <property type="match status" value="1"/>
</dbReference>
<feature type="domain" description="DUF1980" evidence="2">
    <location>
        <begin position="189"/>
        <end position="312"/>
    </location>
</feature>
<evidence type="ECO:0000259" key="1">
    <source>
        <dbReference type="Pfam" id="PF02492"/>
    </source>
</evidence>
<name>A0A4Q7NZ39_9FIRM</name>
<evidence type="ECO:0000259" key="2">
    <source>
        <dbReference type="Pfam" id="PF21537"/>
    </source>
</evidence>
<accession>A0A4Q7NZ39</accession>
<dbReference type="InterPro" id="IPR027417">
    <property type="entry name" value="P-loop_NTPase"/>
</dbReference>
<dbReference type="Proteomes" id="UP000292927">
    <property type="component" value="Unassembled WGS sequence"/>
</dbReference>
<keyword evidence="4" id="KW-1185">Reference proteome</keyword>
<reference evidence="3 4" key="1">
    <citation type="submission" date="2019-02" db="EMBL/GenBank/DDBJ databases">
        <title>Genomic Encyclopedia of Type Strains, Phase IV (KMG-IV): sequencing the most valuable type-strain genomes for metagenomic binning, comparative biology and taxonomic classification.</title>
        <authorList>
            <person name="Goeker M."/>
        </authorList>
    </citation>
    <scope>NUCLEOTIDE SEQUENCE [LARGE SCALE GENOMIC DNA]</scope>
    <source>
        <strain evidence="3 4">DSM 29486</strain>
    </source>
</reference>
<dbReference type="RefSeq" id="WP_130436260.1">
    <property type="nucleotide sequence ID" value="NZ_SGXF01000008.1"/>
</dbReference>
<evidence type="ECO:0000313" key="3">
    <source>
        <dbReference type="EMBL" id="RZS92731.1"/>
    </source>
</evidence>
<evidence type="ECO:0000313" key="4">
    <source>
        <dbReference type="Proteomes" id="UP000292927"/>
    </source>
</evidence>
<feature type="domain" description="CobW/HypB/UreG nucleotide-binding" evidence="1">
    <location>
        <begin position="4"/>
        <end position="169"/>
    </location>
</feature>
<protein>
    <submittedName>
        <fullName evidence="3">CobW/HypB/UreG family nucleotide-binding protein</fullName>
    </submittedName>
</protein>
<dbReference type="Pfam" id="PF21537">
    <property type="entry name" value="DUF1980_C"/>
    <property type="match status" value="1"/>
</dbReference>
<gene>
    <name evidence="3" type="ORF">EV209_3031</name>
</gene>
<dbReference type="InterPro" id="IPR048447">
    <property type="entry name" value="DUF1980_C"/>
</dbReference>
<dbReference type="Pfam" id="PF02492">
    <property type="entry name" value="cobW"/>
    <property type="match status" value="1"/>
</dbReference>